<sequence>MSFMDKLKATGKMCDELIATELLISAKATVRTYAVAITETASPQVREILKKQLNEAIDNHAKIANYMIKNDMYYAYDVDKQLEHDKEKIDISLELVK</sequence>
<dbReference type="PANTHER" id="PTHR39183:SF1">
    <property type="entry name" value="SPORE COAT PROTEIN F-LIKE PROTEIN YHCQ"/>
    <property type="match status" value="1"/>
</dbReference>
<keyword evidence="5" id="KW-1185">Reference proteome</keyword>
<gene>
    <name evidence="4" type="ORF">ABW02_11860</name>
</gene>
<evidence type="ECO:0000256" key="1">
    <source>
        <dbReference type="ARBA" id="ARBA00022969"/>
    </source>
</evidence>
<dbReference type="InterPro" id="IPR012347">
    <property type="entry name" value="Ferritin-like"/>
</dbReference>
<name>A0A0J1IKC1_NIACI</name>
<protein>
    <submittedName>
        <fullName evidence="4">Spore gernimation protein GerQ</fullName>
    </submittedName>
</protein>
<dbReference type="InterPro" id="IPR012851">
    <property type="entry name" value="Spore_coat_CotF-like"/>
</dbReference>
<keyword evidence="1" id="KW-0749">Sporulation</keyword>
<dbReference type="Gene3D" id="1.20.1260.10">
    <property type="match status" value="1"/>
</dbReference>
<comment type="similarity">
    <text evidence="3">Belongs to the CotF family.</text>
</comment>
<comment type="caution">
    <text evidence="4">The sequence shown here is derived from an EMBL/GenBank/DDBJ whole genome shotgun (WGS) entry which is preliminary data.</text>
</comment>
<comment type="subcellular location">
    <subcellularLocation>
        <location evidence="2">Spore coat</location>
    </subcellularLocation>
</comment>
<dbReference type="PANTHER" id="PTHR39183">
    <property type="entry name" value="SPORE COAT PROTEIN F-LIKE PROTEIN YHCQ"/>
    <property type="match status" value="1"/>
</dbReference>
<evidence type="ECO:0000313" key="5">
    <source>
        <dbReference type="Proteomes" id="UP000036045"/>
    </source>
</evidence>
<dbReference type="EMBL" id="LDPH01000009">
    <property type="protein sequence ID" value="KLV26402.1"/>
    <property type="molecule type" value="Genomic_DNA"/>
</dbReference>
<organism evidence="4 5">
    <name type="scientific">Niallia circulans</name>
    <name type="common">Bacillus circulans</name>
    <dbReference type="NCBI Taxonomy" id="1397"/>
    <lineage>
        <taxon>Bacteria</taxon>
        <taxon>Bacillati</taxon>
        <taxon>Bacillota</taxon>
        <taxon>Bacilli</taxon>
        <taxon>Bacillales</taxon>
        <taxon>Bacillaceae</taxon>
        <taxon>Niallia</taxon>
    </lineage>
</organism>
<accession>A0A0J1IKC1</accession>
<dbReference type="Proteomes" id="UP000036045">
    <property type="component" value="Unassembled WGS sequence"/>
</dbReference>
<reference evidence="4 5" key="1">
    <citation type="submission" date="2015-05" db="EMBL/GenBank/DDBJ databases">
        <title>Whole genome sequence and identification of bacterial endophytes from Costus igneus.</title>
        <authorList>
            <person name="Lee Y.P."/>
            <person name="Gan H.M."/>
            <person name="Eng W."/>
            <person name="Wheatley M.S."/>
            <person name="Caraballo A."/>
            <person name="Polter S."/>
            <person name="Savka M.A."/>
            <person name="Hudson A.O."/>
        </authorList>
    </citation>
    <scope>NUCLEOTIDE SEQUENCE [LARGE SCALE GENOMIC DNA]</scope>
    <source>
        <strain evidence="4 5">RIT379</strain>
    </source>
</reference>
<evidence type="ECO:0000256" key="3">
    <source>
        <dbReference type="ARBA" id="ARBA00024344"/>
    </source>
</evidence>
<dbReference type="AlphaFoldDB" id="A0A0J1IKC1"/>
<dbReference type="GO" id="GO:0030435">
    <property type="term" value="P:sporulation resulting in formation of a cellular spore"/>
    <property type="evidence" value="ECO:0007669"/>
    <property type="project" value="UniProtKB-KW"/>
</dbReference>
<evidence type="ECO:0000256" key="2">
    <source>
        <dbReference type="ARBA" id="ARBA00024325"/>
    </source>
</evidence>
<evidence type="ECO:0000313" key="4">
    <source>
        <dbReference type="EMBL" id="KLV26402.1"/>
    </source>
</evidence>
<proteinExistence type="inferred from homology"/>
<dbReference type="PATRIC" id="fig|1397.4.peg.5705"/>
<dbReference type="Pfam" id="PF07875">
    <property type="entry name" value="Coat_F"/>
    <property type="match status" value="1"/>
</dbReference>